<feature type="signal peptide" evidence="2">
    <location>
        <begin position="1"/>
        <end position="29"/>
    </location>
</feature>
<dbReference type="EMBL" id="BPVZ01000006">
    <property type="protein sequence ID" value="GKU92749.1"/>
    <property type="molecule type" value="Genomic_DNA"/>
</dbReference>
<feature type="chain" id="PRO_5043876317" evidence="2">
    <location>
        <begin position="30"/>
        <end position="103"/>
    </location>
</feature>
<protein>
    <submittedName>
        <fullName evidence="3">Uncharacterized protein</fullName>
    </submittedName>
</protein>
<dbReference type="Proteomes" id="UP001054252">
    <property type="component" value="Unassembled WGS sequence"/>
</dbReference>
<evidence type="ECO:0000313" key="4">
    <source>
        <dbReference type="Proteomes" id="UP001054252"/>
    </source>
</evidence>
<evidence type="ECO:0000256" key="2">
    <source>
        <dbReference type="SAM" id="SignalP"/>
    </source>
</evidence>
<feature type="compositionally biased region" description="Polar residues" evidence="1">
    <location>
        <begin position="70"/>
        <end position="81"/>
    </location>
</feature>
<accession>A0AAV5I3B5</accession>
<comment type="caution">
    <text evidence="3">The sequence shown here is derived from an EMBL/GenBank/DDBJ whole genome shotgun (WGS) entry which is preliminary data.</text>
</comment>
<feature type="region of interest" description="Disordered" evidence="1">
    <location>
        <begin position="35"/>
        <end position="92"/>
    </location>
</feature>
<evidence type="ECO:0000256" key="1">
    <source>
        <dbReference type="SAM" id="MobiDB-lite"/>
    </source>
</evidence>
<dbReference type="AlphaFoldDB" id="A0AAV5I3B5"/>
<keyword evidence="4" id="KW-1185">Reference proteome</keyword>
<keyword evidence="2" id="KW-0732">Signal</keyword>
<evidence type="ECO:0000313" key="3">
    <source>
        <dbReference type="EMBL" id="GKU92749.1"/>
    </source>
</evidence>
<reference evidence="3 4" key="1">
    <citation type="journal article" date="2021" name="Commun. Biol.">
        <title>The genome of Shorea leprosula (Dipterocarpaceae) highlights the ecological relevance of drought in aseasonal tropical rainforests.</title>
        <authorList>
            <person name="Ng K.K.S."/>
            <person name="Kobayashi M.J."/>
            <person name="Fawcett J.A."/>
            <person name="Hatakeyama M."/>
            <person name="Paape T."/>
            <person name="Ng C.H."/>
            <person name="Ang C.C."/>
            <person name="Tnah L.H."/>
            <person name="Lee C.T."/>
            <person name="Nishiyama T."/>
            <person name="Sese J."/>
            <person name="O'Brien M.J."/>
            <person name="Copetti D."/>
            <person name="Mohd Noor M.I."/>
            <person name="Ong R.C."/>
            <person name="Putra M."/>
            <person name="Sireger I.Z."/>
            <person name="Indrioko S."/>
            <person name="Kosugi Y."/>
            <person name="Izuno A."/>
            <person name="Isagi Y."/>
            <person name="Lee S.L."/>
            <person name="Shimizu K.K."/>
        </authorList>
    </citation>
    <scope>NUCLEOTIDE SEQUENCE [LARGE SCALE GENOMIC DNA]</scope>
    <source>
        <strain evidence="3">214</strain>
    </source>
</reference>
<feature type="compositionally biased region" description="Basic and acidic residues" evidence="1">
    <location>
        <begin position="55"/>
        <end position="67"/>
    </location>
</feature>
<gene>
    <name evidence="3" type="ORF">SLEP1_g6437</name>
</gene>
<organism evidence="3 4">
    <name type="scientific">Rubroshorea leprosula</name>
    <dbReference type="NCBI Taxonomy" id="152421"/>
    <lineage>
        <taxon>Eukaryota</taxon>
        <taxon>Viridiplantae</taxon>
        <taxon>Streptophyta</taxon>
        <taxon>Embryophyta</taxon>
        <taxon>Tracheophyta</taxon>
        <taxon>Spermatophyta</taxon>
        <taxon>Magnoliopsida</taxon>
        <taxon>eudicotyledons</taxon>
        <taxon>Gunneridae</taxon>
        <taxon>Pentapetalae</taxon>
        <taxon>rosids</taxon>
        <taxon>malvids</taxon>
        <taxon>Malvales</taxon>
        <taxon>Dipterocarpaceae</taxon>
        <taxon>Rubroshorea</taxon>
    </lineage>
</organism>
<feature type="compositionally biased region" description="Low complexity" evidence="1">
    <location>
        <begin position="35"/>
        <end position="50"/>
    </location>
</feature>
<proteinExistence type="predicted"/>
<sequence length="103" mass="11218">MKACSIMAAIALLLSILLSTWLSSVRVEGRPVPVVQSLSTSSTASPSQALGGVPAEEKNAYEQDNRRIPPSTSNPIQNKTKPPSVGRKQNKSKIRRKLILFFE</sequence>
<name>A0AAV5I3B5_9ROSI</name>